<gene>
    <name evidence="2" type="ORF">METZ01_LOCUS259362</name>
</gene>
<sequence>MKKLLLTIIFMFFMLPAQASLKLLMAHNPACGICQKFIKEVAVDYNDSKIAEKLPLVIISVSEQPEWFKQAYRENRIKLIRGTPTFIIWNGRKELGRIIGYHSKNRFYDRLLSFFPRDYLESSLILEEQ</sequence>
<evidence type="ECO:0000313" key="2">
    <source>
        <dbReference type="EMBL" id="SVC06508.1"/>
    </source>
</evidence>
<dbReference type="Gene3D" id="3.40.30.10">
    <property type="entry name" value="Glutaredoxin"/>
    <property type="match status" value="1"/>
</dbReference>
<proteinExistence type="predicted"/>
<feature type="domain" description="Thioredoxin-like fold" evidence="1">
    <location>
        <begin position="22"/>
        <end position="110"/>
    </location>
</feature>
<dbReference type="SUPFAM" id="SSF52833">
    <property type="entry name" value="Thioredoxin-like"/>
    <property type="match status" value="1"/>
</dbReference>
<protein>
    <recommendedName>
        <fullName evidence="1">Thioredoxin-like fold domain-containing protein</fullName>
    </recommendedName>
</protein>
<dbReference type="AlphaFoldDB" id="A0A382J404"/>
<dbReference type="InterPro" id="IPR012336">
    <property type="entry name" value="Thioredoxin-like_fold"/>
</dbReference>
<dbReference type="CDD" id="cd02947">
    <property type="entry name" value="TRX_family"/>
    <property type="match status" value="1"/>
</dbReference>
<dbReference type="EMBL" id="UINC01071536">
    <property type="protein sequence ID" value="SVC06508.1"/>
    <property type="molecule type" value="Genomic_DNA"/>
</dbReference>
<dbReference type="Pfam" id="PF13098">
    <property type="entry name" value="Thioredoxin_2"/>
    <property type="match status" value="1"/>
</dbReference>
<name>A0A382J404_9ZZZZ</name>
<reference evidence="2" key="1">
    <citation type="submission" date="2018-05" db="EMBL/GenBank/DDBJ databases">
        <authorList>
            <person name="Lanie J.A."/>
            <person name="Ng W.-L."/>
            <person name="Kazmierczak K.M."/>
            <person name="Andrzejewski T.M."/>
            <person name="Davidsen T.M."/>
            <person name="Wayne K.J."/>
            <person name="Tettelin H."/>
            <person name="Glass J.I."/>
            <person name="Rusch D."/>
            <person name="Podicherti R."/>
            <person name="Tsui H.-C.T."/>
            <person name="Winkler M.E."/>
        </authorList>
    </citation>
    <scope>NUCLEOTIDE SEQUENCE</scope>
</reference>
<dbReference type="InterPro" id="IPR036249">
    <property type="entry name" value="Thioredoxin-like_sf"/>
</dbReference>
<evidence type="ECO:0000259" key="1">
    <source>
        <dbReference type="Pfam" id="PF13098"/>
    </source>
</evidence>
<organism evidence="2">
    <name type="scientific">marine metagenome</name>
    <dbReference type="NCBI Taxonomy" id="408172"/>
    <lineage>
        <taxon>unclassified sequences</taxon>
        <taxon>metagenomes</taxon>
        <taxon>ecological metagenomes</taxon>
    </lineage>
</organism>
<accession>A0A382J404</accession>